<dbReference type="Pfam" id="PF02620">
    <property type="entry name" value="YceD"/>
    <property type="match status" value="1"/>
</dbReference>
<reference evidence="1 2" key="1">
    <citation type="submission" date="2017-06" db="EMBL/GenBank/DDBJ databases">
        <title>Novel microbial phyla capable of carbon fixation and sulfur reduction in deep-sea sediments.</title>
        <authorList>
            <person name="Huang J."/>
            <person name="Baker B."/>
            <person name="Wang Y."/>
        </authorList>
    </citation>
    <scope>NUCLEOTIDE SEQUENCE [LARGE SCALE GENOMIC DNA]</scope>
    <source>
        <strain evidence="1">B3_TA06</strain>
    </source>
</reference>
<dbReference type="InterPro" id="IPR003772">
    <property type="entry name" value="YceD"/>
</dbReference>
<dbReference type="Proteomes" id="UP000317778">
    <property type="component" value="Unassembled WGS sequence"/>
</dbReference>
<protein>
    <recommendedName>
        <fullName evidence="3">DUF177 domain-containing protein</fullName>
    </recommendedName>
</protein>
<dbReference type="AlphaFoldDB" id="A0A532V4D7"/>
<evidence type="ECO:0000313" key="2">
    <source>
        <dbReference type="Proteomes" id="UP000317778"/>
    </source>
</evidence>
<dbReference type="PANTHER" id="PTHR34374:SF1">
    <property type="entry name" value="LARGE RIBOSOMAL RNA SUBUNIT ACCUMULATION PROTEIN YCED HOMOLOG 1, CHLOROPLASTIC"/>
    <property type="match status" value="1"/>
</dbReference>
<evidence type="ECO:0000313" key="1">
    <source>
        <dbReference type="EMBL" id="TKJ42065.1"/>
    </source>
</evidence>
<dbReference type="PANTHER" id="PTHR34374">
    <property type="entry name" value="LARGE RIBOSOMAL RNA SUBUNIT ACCUMULATION PROTEIN YCED HOMOLOG 1, CHLOROPLASTIC"/>
    <property type="match status" value="1"/>
</dbReference>
<gene>
    <name evidence="1" type="ORF">CEE36_07530</name>
</gene>
<sequence>MSRDSSLVFLPSQLAEGSNRFEIEADIDELDLAEYTFSVPLRCEIVLERTGDRIDVHLDLETSLKLSCSRCGESMRQDICASADVTFLPEVKNKEDADEQDATDLEFYSEVLDLRDIVRDMFLLALPIAPLCSEDCRGLCPSCGANLNRENCKCNTRLKPSPFEKLRRLVDE</sequence>
<accession>A0A532V4D7</accession>
<organism evidence="1 2">
    <name type="scientific">candidate division TA06 bacterium B3_TA06</name>
    <dbReference type="NCBI Taxonomy" id="2012487"/>
    <lineage>
        <taxon>Bacteria</taxon>
        <taxon>Bacteria division TA06</taxon>
    </lineage>
</organism>
<comment type="caution">
    <text evidence="1">The sequence shown here is derived from an EMBL/GenBank/DDBJ whole genome shotgun (WGS) entry which is preliminary data.</text>
</comment>
<proteinExistence type="predicted"/>
<evidence type="ECO:0008006" key="3">
    <source>
        <dbReference type="Google" id="ProtNLM"/>
    </source>
</evidence>
<name>A0A532V4D7_UNCT6</name>
<dbReference type="EMBL" id="NJBO01000011">
    <property type="protein sequence ID" value="TKJ42065.1"/>
    <property type="molecule type" value="Genomic_DNA"/>
</dbReference>